<dbReference type="RefSeq" id="WP_157258935.1">
    <property type="nucleotide sequence ID" value="NZ_JAPJUH010000005.1"/>
</dbReference>
<comment type="caution">
    <text evidence="1">The sequence shown here is derived from an EMBL/GenBank/DDBJ whole genome shotgun (WGS) entry which is preliminary data.</text>
</comment>
<gene>
    <name evidence="1" type="ORF">OQZ29_16465</name>
</gene>
<evidence type="ECO:0000313" key="1">
    <source>
        <dbReference type="EMBL" id="MCX3266355.1"/>
    </source>
</evidence>
<protein>
    <submittedName>
        <fullName evidence="1">Uncharacterized protein</fullName>
    </submittedName>
</protein>
<keyword evidence="2" id="KW-1185">Reference proteome</keyword>
<dbReference type="EMBL" id="JAPJUH010000005">
    <property type="protein sequence ID" value="MCX3266355.1"/>
    <property type="molecule type" value="Genomic_DNA"/>
</dbReference>
<evidence type="ECO:0000313" key="2">
    <source>
        <dbReference type="Proteomes" id="UP001142592"/>
    </source>
</evidence>
<dbReference type="Proteomes" id="UP001142592">
    <property type="component" value="Unassembled WGS sequence"/>
</dbReference>
<reference evidence="1" key="1">
    <citation type="submission" date="2022-11" db="EMBL/GenBank/DDBJ databases">
        <authorList>
            <person name="Graham C."/>
            <person name="Newman J.D."/>
        </authorList>
    </citation>
    <scope>NUCLEOTIDE SEQUENCE</scope>
    <source>
        <strain evidence="1">DSM 19486</strain>
    </source>
</reference>
<organism evidence="1 2">
    <name type="scientific">Pedobacter agri</name>
    <dbReference type="NCBI Taxonomy" id="454586"/>
    <lineage>
        <taxon>Bacteria</taxon>
        <taxon>Pseudomonadati</taxon>
        <taxon>Bacteroidota</taxon>
        <taxon>Sphingobacteriia</taxon>
        <taxon>Sphingobacteriales</taxon>
        <taxon>Sphingobacteriaceae</taxon>
        <taxon>Pedobacter</taxon>
    </lineage>
</organism>
<name>A0A9X3DHM2_9SPHI</name>
<dbReference type="AlphaFoldDB" id="A0A9X3DHM2"/>
<accession>A0A9X3DHM2</accession>
<proteinExistence type="predicted"/>
<sequence length="56" mass="6321">MRKLNLTGAGMQPNFYEANKADGRAGATYMCCTWLSKSLKNDELKFLNVLNPDDHK</sequence>